<feature type="compositionally biased region" description="Polar residues" evidence="1">
    <location>
        <begin position="901"/>
        <end position="914"/>
    </location>
</feature>
<feature type="region of interest" description="Disordered" evidence="1">
    <location>
        <begin position="545"/>
        <end position="590"/>
    </location>
</feature>
<accession>A0A8H5HC52</accession>
<feature type="region of interest" description="Disordered" evidence="1">
    <location>
        <begin position="621"/>
        <end position="694"/>
    </location>
</feature>
<feature type="compositionally biased region" description="Polar residues" evidence="1">
    <location>
        <begin position="983"/>
        <end position="992"/>
    </location>
</feature>
<comment type="caution">
    <text evidence="2">The sequence shown here is derived from an EMBL/GenBank/DDBJ whole genome shotgun (WGS) entry which is preliminary data.</text>
</comment>
<gene>
    <name evidence="2" type="ORF">D9615_004537</name>
</gene>
<feature type="compositionally biased region" description="Acidic residues" evidence="1">
    <location>
        <begin position="628"/>
        <end position="643"/>
    </location>
</feature>
<dbReference type="AlphaFoldDB" id="A0A8H5HC52"/>
<evidence type="ECO:0000313" key="2">
    <source>
        <dbReference type="EMBL" id="KAF5380539.1"/>
    </source>
</evidence>
<feature type="region of interest" description="Disordered" evidence="1">
    <location>
        <begin position="892"/>
        <end position="914"/>
    </location>
</feature>
<feature type="compositionally biased region" description="Polar residues" evidence="1">
    <location>
        <begin position="545"/>
        <end position="559"/>
    </location>
</feature>
<feature type="region of interest" description="Disordered" evidence="1">
    <location>
        <begin position="734"/>
        <end position="763"/>
    </location>
</feature>
<proteinExistence type="predicted"/>
<keyword evidence="3" id="KW-1185">Reference proteome</keyword>
<feature type="compositionally biased region" description="Basic residues" evidence="1">
    <location>
        <begin position="1090"/>
        <end position="1103"/>
    </location>
</feature>
<evidence type="ECO:0000256" key="1">
    <source>
        <dbReference type="SAM" id="MobiDB-lite"/>
    </source>
</evidence>
<dbReference type="Proteomes" id="UP000565441">
    <property type="component" value="Unassembled WGS sequence"/>
</dbReference>
<protein>
    <submittedName>
        <fullName evidence="2">Uncharacterized protein</fullName>
    </submittedName>
</protein>
<sequence>MEKSNKRKRDADYPRISYHTSTRTFDRLFKEESLAEMKEVARRKLGLSSTTPISFVQLREDKTVDLEDDDDFDAFYSLAHSTNLVNVRVSTGSLGNEPIAEAPMAPTIKRTKKLINRAPSNTPSEVDGGQAADDERDTQGVGSDEAVIHSPKVLSGAADARGPRKKKRKASMGDSVVDNMNNQPNTAVVPGAAPSGTGFAPLVDNVASTPTQKVIPPASQLIASNTQKKQKQRQLAEPPITEHLTTESVSVVEKSSKKKSTTKGSQYAAAVHSSEEIIEAVSEKSATKSLNAEEPTVSSKQPEAKKRKPKKRQSRSDRELAAKASNPTTDASIEEVAEEVHENDVANGNDENLSTRDTSSKKKGRRHTSEELRTAEADVEAAFTRILAANRAALAASVSVTPPVQQTVLGPTQKIKGKKRTKRTINSEAEGSRTEDCVDMPAPPSGAIWPSDSGPDNSTCPLCLLSPLHSRKKCPLVLGGPESLEQRLSEIQEASPDEADNRDEIIAEIRQLLALSKKDRETNISPQANRNLSQASFHQIQNLSISGKISNRPSGSQTKKVMPMPSPHIEDSDTSSEETSDGETPGETNVLPFVLNDAASLANINLDELIRGPNIPALRAADISSPDISEEEEEQVLEEEEEEAPRPSRKTGIRDSSDDTNSCSDDENSAAGEGRRTPTNDPKPDVLLGPGTEHMSFQAVDQLGESQEVDRSADTAFGAALAADTAVFNLTDSSQSIASSSQLPRNTSALASSRTQVTQASPNAETLAMTLPIATPMLPTEPPASQPIVSPTLTDPANSTSGSDTREENRPTGLVQRMRTRSGKNSNYGKPPVTPNATQTPRNRFTQASQEIPDSAVRRTRAATRRQTLGAMTPPVLTTSLGKLSRVIRESGSSKAIEGSNGVTASSNFQGPTSLDTWATLKPSSPFPDTDATMMVDELESSSSPLYTKMDGANPEEEGASQEAPTKDPLFILTESQPPFPYSQWNDAPQQQEAEHDPISNDSDDANEVEASVKRPQPKPSQTARYRRLTDITIDHGLFSTPANLRPARFSPLGNQLATDMYGRTGQEEIESESDSGSDDSDTQEQSHIPKSRRAGVTRNRRK</sequence>
<name>A0A8H5HC52_9AGAR</name>
<dbReference type="EMBL" id="JAACJP010000013">
    <property type="protein sequence ID" value="KAF5380539.1"/>
    <property type="molecule type" value="Genomic_DNA"/>
</dbReference>
<feature type="region of interest" description="Disordered" evidence="1">
    <location>
        <begin position="217"/>
        <end position="375"/>
    </location>
</feature>
<feature type="compositionally biased region" description="Acidic residues" evidence="1">
    <location>
        <begin position="1068"/>
        <end position="1083"/>
    </location>
</feature>
<feature type="compositionally biased region" description="Polar residues" evidence="1">
    <location>
        <begin position="787"/>
        <end position="803"/>
    </location>
</feature>
<feature type="compositionally biased region" description="Basic and acidic residues" evidence="1">
    <location>
        <begin position="673"/>
        <end position="684"/>
    </location>
</feature>
<feature type="region of interest" description="Disordered" evidence="1">
    <location>
        <begin position="941"/>
        <end position="1103"/>
    </location>
</feature>
<evidence type="ECO:0000313" key="3">
    <source>
        <dbReference type="Proteomes" id="UP000565441"/>
    </source>
</evidence>
<feature type="region of interest" description="Disordered" evidence="1">
    <location>
        <begin position="413"/>
        <end position="441"/>
    </location>
</feature>
<reference evidence="2 3" key="1">
    <citation type="journal article" date="2020" name="ISME J.">
        <title>Uncovering the hidden diversity of litter-decomposition mechanisms in mushroom-forming fungi.</title>
        <authorList>
            <person name="Floudas D."/>
            <person name="Bentzer J."/>
            <person name="Ahren D."/>
            <person name="Johansson T."/>
            <person name="Persson P."/>
            <person name="Tunlid A."/>
        </authorList>
    </citation>
    <scope>NUCLEOTIDE SEQUENCE [LARGE SCALE GENOMIC DNA]</scope>
    <source>
        <strain evidence="2 3">CBS 661.87</strain>
    </source>
</reference>
<feature type="compositionally biased region" description="Acidic residues" evidence="1">
    <location>
        <begin position="572"/>
        <end position="581"/>
    </location>
</feature>
<organism evidence="2 3">
    <name type="scientific">Tricholomella constricta</name>
    <dbReference type="NCBI Taxonomy" id="117010"/>
    <lineage>
        <taxon>Eukaryota</taxon>
        <taxon>Fungi</taxon>
        <taxon>Dikarya</taxon>
        <taxon>Basidiomycota</taxon>
        <taxon>Agaricomycotina</taxon>
        <taxon>Agaricomycetes</taxon>
        <taxon>Agaricomycetidae</taxon>
        <taxon>Agaricales</taxon>
        <taxon>Tricholomatineae</taxon>
        <taxon>Lyophyllaceae</taxon>
        <taxon>Tricholomella</taxon>
    </lineage>
</organism>
<feature type="compositionally biased region" description="Polar residues" evidence="1">
    <location>
        <begin position="743"/>
        <end position="763"/>
    </location>
</feature>
<feature type="region of interest" description="Disordered" evidence="1">
    <location>
        <begin position="113"/>
        <end position="198"/>
    </location>
</feature>
<feature type="region of interest" description="Disordered" evidence="1">
    <location>
        <begin position="775"/>
        <end position="841"/>
    </location>
</feature>
<dbReference type="OrthoDB" id="3357439at2759"/>